<evidence type="ECO:0000256" key="1">
    <source>
        <dbReference type="SAM" id="MobiDB-lite"/>
    </source>
</evidence>
<keyword evidence="3" id="KW-1185">Reference proteome</keyword>
<feature type="region of interest" description="Disordered" evidence="1">
    <location>
        <begin position="26"/>
        <end position="58"/>
    </location>
</feature>
<accession>A0ABP8F3H9</accession>
<feature type="region of interest" description="Disordered" evidence="1">
    <location>
        <begin position="96"/>
        <end position="129"/>
    </location>
</feature>
<dbReference type="Proteomes" id="UP001501417">
    <property type="component" value="Unassembled WGS sequence"/>
</dbReference>
<organism evidence="2 3">
    <name type="scientific">Mycobacterium paraffinicum</name>
    <dbReference type="NCBI Taxonomy" id="53378"/>
    <lineage>
        <taxon>Bacteria</taxon>
        <taxon>Bacillati</taxon>
        <taxon>Actinomycetota</taxon>
        <taxon>Actinomycetes</taxon>
        <taxon>Mycobacteriales</taxon>
        <taxon>Mycobacteriaceae</taxon>
        <taxon>Mycobacterium</taxon>
    </lineage>
</organism>
<comment type="caution">
    <text evidence="2">The sequence shown here is derived from an EMBL/GenBank/DDBJ whole genome shotgun (WGS) entry which is preliminary data.</text>
</comment>
<evidence type="ECO:0000313" key="3">
    <source>
        <dbReference type="Proteomes" id="UP001501417"/>
    </source>
</evidence>
<evidence type="ECO:0000313" key="2">
    <source>
        <dbReference type="EMBL" id="GAA4293727.1"/>
    </source>
</evidence>
<reference evidence="3" key="1">
    <citation type="journal article" date="2019" name="Int. J. Syst. Evol. Microbiol.">
        <title>The Global Catalogue of Microorganisms (GCM) 10K type strain sequencing project: providing services to taxonomists for standard genome sequencing and annotation.</title>
        <authorList>
            <consortium name="The Broad Institute Genomics Platform"/>
            <consortium name="The Broad Institute Genome Sequencing Center for Infectious Disease"/>
            <person name="Wu L."/>
            <person name="Ma J."/>
        </authorList>
    </citation>
    <scope>NUCLEOTIDE SEQUENCE [LARGE SCALE GENOMIC DNA]</scope>
    <source>
        <strain evidence="3">JCM 17782</strain>
    </source>
</reference>
<name>A0ABP8F3H9_9MYCO</name>
<feature type="compositionally biased region" description="Pro residues" evidence="1">
    <location>
        <begin position="100"/>
        <end position="127"/>
    </location>
</feature>
<dbReference type="EMBL" id="BAABGF010000047">
    <property type="protein sequence ID" value="GAA4293727.1"/>
    <property type="molecule type" value="Genomic_DNA"/>
</dbReference>
<protein>
    <submittedName>
        <fullName evidence="2">Uncharacterized protein</fullName>
    </submittedName>
</protein>
<proteinExistence type="predicted"/>
<gene>
    <name evidence="2" type="ORF">GCM10023161_42310</name>
</gene>
<sequence>MVSFVCYPPSGQGGSMVTLGKNRVSAAALASETRPAKPPNGAPNRLPGPLAPTPGAPPTLVVGSAAPVGLNAGAAAAQVCGTDNAPSEAARLIPADTAAPPNPVEPADPTAPEPSAPVSPEASPPVKPDPEAAVLAAATAGIRFFTWFAFDSNELDIHPTELVIDMPVLTGLNDELNDDSDDGEDVDDRGDESCCSAVGTAEVTCDSAACVSALAEVPATWATAVPCAVSPAVLVVGCGTVNGTAFVALADAPAYPYIAAASWDHISA</sequence>